<evidence type="ECO:0000313" key="4">
    <source>
        <dbReference type="EMBL" id="SGZ40182.1"/>
    </source>
</evidence>
<protein>
    <recommendedName>
        <fullName evidence="3">NDT80 domain-containing protein</fullName>
    </recommendedName>
</protein>
<dbReference type="OrthoDB" id="2288358at2759"/>
<name>A0A1L0FKS1_9ASCO</name>
<dbReference type="AlphaFoldDB" id="A0A1L0FKS1"/>
<dbReference type="InterPro" id="IPR037141">
    <property type="entry name" value="NDT80_DNA-bd_dom_sf"/>
</dbReference>
<dbReference type="InterPro" id="IPR008967">
    <property type="entry name" value="p53-like_TF_DNA-bd_sf"/>
</dbReference>
<dbReference type="EMBL" id="FQNF01000041">
    <property type="protein sequence ID" value="SGZ40182.1"/>
    <property type="molecule type" value="Genomic_DNA"/>
</dbReference>
<dbReference type="InterPro" id="IPR052605">
    <property type="entry name" value="Fungal_trans_regulator"/>
</dbReference>
<evidence type="ECO:0000256" key="2">
    <source>
        <dbReference type="PROSITE-ProRule" id="PRU00850"/>
    </source>
</evidence>
<keyword evidence="1 2" id="KW-0238">DNA-binding</keyword>
<dbReference type="PANTHER" id="PTHR35144">
    <property type="entry name" value="MEIOSIS-SPECIFIC TRANSCRIPTION FACTOR NDT80"/>
    <property type="match status" value="1"/>
</dbReference>
<gene>
    <name evidence="4" type="ORF">HGUI_02382</name>
</gene>
<dbReference type="GO" id="GO:0051321">
    <property type="term" value="P:meiotic cell cycle"/>
    <property type="evidence" value="ECO:0007669"/>
    <property type="project" value="TreeGrafter"/>
</dbReference>
<evidence type="ECO:0000256" key="1">
    <source>
        <dbReference type="ARBA" id="ARBA00023125"/>
    </source>
</evidence>
<dbReference type="PANTHER" id="PTHR35144:SF2">
    <property type="entry name" value="MEIOSIS-SPECIFIC TRANSCRIPTION FACTOR NDT80"/>
    <property type="match status" value="1"/>
</dbReference>
<dbReference type="GO" id="GO:0045944">
    <property type="term" value="P:positive regulation of transcription by RNA polymerase II"/>
    <property type="evidence" value="ECO:0007669"/>
    <property type="project" value="TreeGrafter"/>
</dbReference>
<dbReference type="Gene3D" id="2.60.40.1390">
    <property type="entry name" value="NDT80 DNA-binding domain"/>
    <property type="match status" value="1"/>
</dbReference>
<evidence type="ECO:0000259" key="3">
    <source>
        <dbReference type="PROSITE" id="PS51517"/>
    </source>
</evidence>
<dbReference type="SUPFAM" id="SSF49417">
    <property type="entry name" value="p53-like transcription factors"/>
    <property type="match status" value="1"/>
</dbReference>
<feature type="DNA-binding region" description="NDT80" evidence="2">
    <location>
        <begin position="55"/>
        <end position="360"/>
    </location>
</feature>
<dbReference type="GO" id="GO:0003677">
    <property type="term" value="F:DNA binding"/>
    <property type="evidence" value="ECO:0007669"/>
    <property type="project" value="UniProtKB-KW"/>
</dbReference>
<organism evidence="4 5">
    <name type="scientific">Hanseniaspora guilliermondii</name>
    <dbReference type="NCBI Taxonomy" id="56406"/>
    <lineage>
        <taxon>Eukaryota</taxon>
        <taxon>Fungi</taxon>
        <taxon>Dikarya</taxon>
        <taxon>Ascomycota</taxon>
        <taxon>Saccharomycotina</taxon>
        <taxon>Saccharomycetes</taxon>
        <taxon>Saccharomycodales</taxon>
        <taxon>Saccharomycodaceae</taxon>
        <taxon>Hanseniaspora</taxon>
    </lineage>
</organism>
<accession>A0A1L0FKS1</accession>
<sequence length="674" mass="77117">MNINQIEEEIYGMINDLDDIPGYASKEPENEYSHNKKTIYDSNNFSSLNNIGEVNNNFSDSNTKISYTDVMQYQLKSKKTKIAPRSSLQFKLGPPYQPQHHHMSVYSLNSGLKVTPILTARIDRGFDNVQDNWIGYKRNYFTSVASFLMYSDDLITVDDFIQDKYYVKINGVKKEILYFATRLVASCCEDNKEMNLVQHTAKRDKGPQIRPPIHPIIPGILPSHEVIRDASNIKNDSKKKKYDTDFYLHKGKLDLEDMDPNAIIHQYPADDIIKVARYERVQFCSSINQKRPTNVVKHFKLTTVLGAVVLNDPLKTFYGGDGLTSPILIDGQKTFIPVISTNTPELIIRGRSPSNYPPNMTESQVDQIICGDKSYKRLFTERQSVVRKRDKKGYVKKEKKRESIKCGKKITNPPVLVSSRPTTGNVTNILSPMKESKMGDVGMEEARLEDEGVKSLQDEGIQFMLGDCNDTGEIEKLIYEHIIKDNEQEKDGEDCKDESKDIDDELLLDMDKFENDKLNKHNAFKDYTYGLMKEDKGETFLMGQYDGLLEEGIPEKSEALVKKDYMNMELYDYFNYGGLDEEESKLGYVGEGVYGFEGFDDMIDVKNMSPRRSGEGIMNRYKMVDEKNYGEEAKPRSMRDDGEISFDKCDIGDVNIQKEMFGNTNLGDSMDCLF</sequence>
<feature type="domain" description="NDT80" evidence="3">
    <location>
        <begin position="55"/>
        <end position="360"/>
    </location>
</feature>
<reference evidence="5" key="1">
    <citation type="submission" date="2016-11" db="EMBL/GenBank/DDBJ databases">
        <authorList>
            <person name="Guldener U."/>
        </authorList>
    </citation>
    <scope>NUCLEOTIDE SEQUENCE [LARGE SCALE GENOMIC DNA]</scope>
</reference>
<dbReference type="Pfam" id="PF05224">
    <property type="entry name" value="NDT80_PhoG"/>
    <property type="match status" value="1"/>
</dbReference>
<dbReference type="GO" id="GO:0003700">
    <property type="term" value="F:DNA-binding transcription factor activity"/>
    <property type="evidence" value="ECO:0007669"/>
    <property type="project" value="UniProtKB-UniRule"/>
</dbReference>
<dbReference type="Proteomes" id="UP000183365">
    <property type="component" value="Unassembled WGS sequence"/>
</dbReference>
<proteinExistence type="predicted"/>
<dbReference type="InterPro" id="IPR024061">
    <property type="entry name" value="NDT80_DNA-bd_dom"/>
</dbReference>
<dbReference type="VEuPathDB" id="FungiDB:HGUI_02382"/>
<evidence type="ECO:0000313" key="5">
    <source>
        <dbReference type="Proteomes" id="UP000183365"/>
    </source>
</evidence>
<dbReference type="PROSITE" id="PS51517">
    <property type="entry name" value="NDT80"/>
    <property type="match status" value="1"/>
</dbReference>
<dbReference type="GO" id="GO:0000228">
    <property type="term" value="C:nuclear chromosome"/>
    <property type="evidence" value="ECO:0007669"/>
    <property type="project" value="TreeGrafter"/>
</dbReference>
<keyword evidence="5" id="KW-1185">Reference proteome</keyword>